<keyword evidence="2" id="KW-1185">Reference proteome</keyword>
<comment type="caution">
    <text evidence="1">The sequence shown here is derived from an EMBL/GenBank/DDBJ whole genome shotgun (WGS) entry which is preliminary data.</text>
</comment>
<proteinExistence type="predicted"/>
<reference evidence="1" key="1">
    <citation type="submission" date="2021-10" db="EMBL/GenBank/DDBJ databases">
        <title>Tropical sea cucumber genome reveals ecological adaptation and Cuvierian tubules defense mechanism.</title>
        <authorList>
            <person name="Chen T."/>
        </authorList>
    </citation>
    <scope>NUCLEOTIDE SEQUENCE</scope>
    <source>
        <strain evidence="1">Nanhai2018</strain>
        <tissue evidence="1">Muscle</tissue>
    </source>
</reference>
<accession>A0A9Q0YKB4</accession>
<protein>
    <submittedName>
        <fullName evidence="1">Uncharacterized protein</fullName>
    </submittedName>
</protein>
<dbReference type="EMBL" id="JAIZAY010000021">
    <property type="protein sequence ID" value="KAJ8021777.1"/>
    <property type="molecule type" value="Genomic_DNA"/>
</dbReference>
<dbReference type="Proteomes" id="UP001152320">
    <property type="component" value="Chromosome 21"/>
</dbReference>
<organism evidence="1 2">
    <name type="scientific">Holothuria leucospilota</name>
    <name type="common">Black long sea cucumber</name>
    <name type="synonym">Mertensiothuria leucospilota</name>
    <dbReference type="NCBI Taxonomy" id="206669"/>
    <lineage>
        <taxon>Eukaryota</taxon>
        <taxon>Metazoa</taxon>
        <taxon>Echinodermata</taxon>
        <taxon>Eleutherozoa</taxon>
        <taxon>Echinozoa</taxon>
        <taxon>Holothuroidea</taxon>
        <taxon>Aspidochirotacea</taxon>
        <taxon>Aspidochirotida</taxon>
        <taxon>Holothuriidae</taxon>
        <taxon>Holothuria</taxon>
    </lineage>
</organism>
<evidence type="ECO:0000313" key="1">
    <source>
        <dbReference type="EMBL" id="KAJ8021777.1"/>
    </source>
</evidence>
<evidence type="ECO:0000313" key="2">
    <source>
        <dbReference type="Proteomes" id="UP001152320"/>
    </source>
</evidence>
<sequence length="309" mass="34778">MAHRTRSRIFLVGISVVLLSMDGMCYNYVMNASWDGVAFNISVKRETIQKTLDAFHSSVSDTCGEGQRLFIPEKSFFPDLQTSAHHPVYVDVGYMSSHDFYDYLKNNPELCISVSGLEVAVHIPLLADDPAGPPVYALAVAVLYEKSRGDIPKPNFLCRYIPVEEIQLSDSEAFVRNGSDEMRVSFTRSNNPCKPSSFIVTEEFDELLDEFLFGLPEPDFSFCERHTFRSDFCTNANRVKCTINRHAPNICQTFKKRSVQPCEASLNIMNITPGFREFILLENDPINILASESYSDGPPLIGLKSPCQE</sequence>
<name>A0A9Q0YKB4_HOLLE</name>
<gene>
    <name evidence="1" type="ORF">HOLleu_39071</name>
</gene>
<dbReference type="AlphaFoldDB" id="A0A9Q0YKB4"/>